<organism evidence="1 2">
    <name type="scientific">Microcystis flos-aquae FACHB-1344</name>
    <dbReference type="NCBI Taxonomy" id="2692899"/>
    <lineage>
        <taxon>Bacteria</taxon>
        <taxon>Bacillati</taxon>
        <taxon>Cyanobacteriota</taxon>
        <taxon>Cyanophyceae</taxon>
        <taxon>Oscillatoriophycideae</taxon>
        <taxon>Chroococcales</taxon>
        <taxon>Microcystaceae</taxon>
        <taxon>Microcystis</taxon>
    </lineage>
</organism>
<reference evidence="1 2" key="1">
    <citation type="journal article" date="2020" name="ISME J.">
        <title>Comparative genomics reveals insights into cyanobacterial evolution and habitat adaptation.</title>
        <authorList>
            <person name="Chen M.Y."/>
            <person name="Teng W.K."/>
            <person name="Zhao L."/>
            <person name="Hu C.X."/>
            <person name="Zhou Y.K."/>
            <person name="Han B.P."/>
            <person name="Song L.R."/>
            <person name="Shu W.S."/>
        </authorList>
    </citation>
    <scope>NUCLEOTIDE SEQUENCE [LARGE SCALE GENOMIC DNA]</scope>
    <source>
        <strain evidence="1 2">FACHB-1344</strain>
    </source>
</reference>
<keyword evidence="2" id="KW-1185">Reference proteome</keyword>
<name>A0ABR8HN55_9CHRO</name>
<proteinExistence type="predicted"/>
<sequence>MLKTEQIQVIISKFKDPTLWLLFSLSAIILLGKLGQRSLEDWDEAIYAQISKEIVQNGDWITLHYGYVPWQKC</sequence>
<gene>
    <name evidence="1" type="ORF">H6G48_03940</name>
</gene>
<evidence type="ECO:0000313" key="1">
    <source>
        <dbReference type="EMBL" id="MBD2620882.1"/>
    </source>
</evidence>
<comment type="caution">
    <text evidence="1">The sequence shown here is derived from an EMBL/GenBank/DDBJ whole genome shotgun (WGS) entry which is preliminary data.</text>
</comment>
<protein>
    <recommendedName>
        <fullName evidence="3">Mobile element protein</fullName>
    </recommendedName>
</protein>
<dbReference type="Proteomes" id="UP000636187">
    <property type="component" value="Unassembled WGS sequence"/>
</dbReference>
<evidence type="ECO:0008006" key="3">
    <source>
        <dbReference type="Google" id="ProtNLM"/>
    </source>
</evidence>
<evidence type="ECO:0000313" key="2">
    <source>
        <dbReference type="Proteomes" id="UP000636187"/>
    </source>
</evidence>
<accession>A0ABR8HN55</accession>
<dbReference type="EMBL" id="JACJSW010000052">
    <property type="protein sequence ID" value="MBD2620882.1"/>
    <property type="molecule type" value="Genomic_DNA"/>
</dbReference>